<comment type="caution">
    <text evidence="2">The sequence shown here is derived from an EMBL/GenBank/DDBJ whole genome shotgun (WGS) entry which is preliminary data.</text>
</comment>
<protein>
    <submittedName>
        <fullName evidence="2">Uncharacterized protein</fullName>
    </submittedName>
</protein>
<reference evidence="2 3" key="1">
    <citation type="submission" date="2019-11" db="EMBL/GenBank/DDBJ databases">
        <title>Whole genome sequence of Oryza granulata.</title>
        <authorList>
            <person name="Li W."/>
        </authorList>
    </citation>
    <scope>NUCLEOTIDE SEQUENCE [LARGE SCALE GENOMIC DNA]</scope>
    <source>
        <strain evidence="3">cv. Menghai</strain>
        <tissue evidence="2">Leaf</tissue>
    </source>
</reference>
<dbReference type="EMBL" id="SPHZ02000001">
    <property type="protein sequence ID" value="KAF0935127.1"/>
    <property type="molecule type" value="Genomic_DNA"/>
</dbReference>
<evidence type="ECO:0000313" key="2">
    <source>
        <dbReference type="EMBL" id="KAF0935127.1"/>
    </source>
</evidence>
<keyword evidence="3" id="KW-1185">Reference proteome</keyword>
<sequence>MATVRHKEFDWISLGEREANGCAVDRDGGGGALDIVDRDDHHGTPLCLGTPLRLSLAAGRDRSKGSGGRRDDGRRGGGGRCAMAAASLSATRRRRPPEHT</sequence>
<feature type="compositionally biased region" description="Basic residues" evidence="1">
    <location>
        <begin position="91"/>
        <end position="100"/>
    </location>
</feature>
<evidence type="ECO:0000313" key="3">
    <source>
        <dbReference type="Proteomes" id="UP000479710"/>
    </source>
</evidence>
<proteinExistence type="predicted"/>
<organism evidence="2 3">
    <name type="scientific">Oryza meyeriana var. granulata</name>
    <dbReference type="NCBI Taxonomy" id="110450"/>
    <lineage>
        <taxon>Eukaryota</taxon>
        <taxon>Viridiplantae</taxon>
        <taxon>Streptophyta</taxon>
        <taxon>Embryophyta</taxon>
        <taxon>Tracheophyta</taxon>
        <taxon>Spermatophyta</taxon>
        <taxon>Magnoliopsida</taxon>
        <taxon>Liliopsida</taxon>
        <taxon>Poales</taxon>
        <taxon>Poaceae</taxon>
        <taxon>BOP clade</taxon>
        <taxon>Oryzoideae</taxon>
        <taxon>Oryzeae</taxon>
        <taxon>Oryzinae</taxon>
        <taxon>Oryza</taxon>
        <taxon>Oryza meyeriana</taxon>
    </lineage>
</organism>
<gene>
    <name evidence="2" type="ORF">E2562_030414</name>
</gene>
<dbReference type="Proteomes" id="UP000479710">
    <property type="component" value="Unassembled WGS sequence"/>
</dbReference>
<dbReference type="AlphaFoldDB" id="A0A6G1FDY1"/>
<accession>A0A6G1FDY1</accession>
<feature type="compositionally biased region" description="Low complexity" evidence="1">
    <location>
        <begin position="81"/>
        <end position="90"/>
    </location>
</feature>
<evidence type="ECO:0000256" key="1">
    <source>
        <dbReference type="SAM" id="MobiDB-lite"/>
    </source>
</evidence>
<feature type="region of interest" description="Disordered" evidence="1">
    <location>
        <begin position="57"/>
        <end position="100"/>
    </location>
</feature>
<name>A0A6G1FDY1_9ORYZ</name>
<feature type="compositionally biased region" description="Basic and acidic residues" evidence="1">
    <location>
        <begin position="59"/>
        <end position="75"/>
    </location>
</feature>